<keyword evidence="3" id="KW-0479">Metal-binding</keyword>
<evidence type="ECO:0000313" key="6">
    <source>
        <dbReference type="EMBL" id="KAJ3697807.1"/>
    </source>
</evidence>
<keyword evidence="3" id="KW-0863">Zinc-finger</keyword>
<dbReference type="InterPro" id="IPR053340">
    <property type="entry name" value="PTF2"/>
</dbReference>
<evidence type="ECO:0000256" key="2">
    <source>
        <dbReference type="ARBA" id="ARBA00023163"/>
    </source>
</evidence>
<evidence type="ECO:0000313" key="7">
    <source>
        <dbReference type="Proteomes" id="UP001210211"/>
    </source>
</evidence>
<dbReference type="AlphaFoldDB" id="A0AAD5ZH36"/>
<keyword evidence="2" id="KW-0804">Transcription</keyword>
<dbReference type="SUPFAM" id="SSF47954">
    <property type="entry name" value="Cyclin-like"/>
    <property type="match status" value="2"/>
</dbReference>
<accession>A0AAD5ZH36</accession>
<dbReference type="Gene3D" id="2.20.25.10">
    <property type="match status" value="1"/>
</dbReference>
<dbReference type="InterPro" id="IPR013137">
    <property type="entry name" value="Znf_TFIIB"/>
</dbReference>
<dbReference type="SUPFAM" id="SSF57783">
    <property type="entry name" value="Zinc beta-ribbon"/>
    <property type="match status" value="1"/>
</dbReference>
<dbReference type="PROSITE" id="PS51134">
    <property type="entry name" value="ZF_TFIIB"/>
    <property type="match status" value="1"/>
</dbReference>
<keyword evidence="3" id="KW-0862">Zinc</keyword>
<reference evidence="6 7" key="1">
    <citation type="journal article" date="2022" name="Cell">
        <title>Repeat-based holocentromeres influence genome architecture and karyotype evolution.</title>
        <authorList>
            <person name="Hofstatter P.G."/>
            <person name="Thangavel G."/>
            <person name="Lux T."/>
            <person name="Neumann P."/>
            <person name="Vondrak T."/>
            <person name="Novak P."/>
            <person name="Zhang M."/>
            <person name="Costa L."/>
            <person name="Castellani M."/>
            <person name="Scott A."/>
            <person name="Toegelov H."/>
            <person name="Fuchs J."/>
            <person name="Mata-Sucre Y."/>
            <person name="Dias Y."/>
            <person name="Vanzela A.L.L."/>
            <person name="Huettel B."/>
            <person name="Almeida C.C.S."/>
            <person name="Simkova H."/>
            <person name="Souza G."/>
            <person name="Pedrosa-Harand A."/>
            <person name="Macas J."/>
            <person name="Mayer K.F.X."/>
            <person name="Houben A."/>
            <person name="Marques A."/>
        </authorList>
    </citation>
    <scope>NUCLEOTIDE SEQUENCE [LARGE SCALE GENOMIC DNA]</scope>
    <source>
        <strain evidence="6">RhyTen1mFocal</strain>
    </source>
</reference>
<feature type="domain" description="TFIIB-type" evidence="5">
    <location>
        <begin position="2"/>
        <end position="34"/>
    </location>
</feature>
<dbReference type="GO" id="GO:0008270">
    <property type="term" value="F:zinc ion binding"/>
    <property type="evidence" value="ECO:0007669"/>
    <property type="project" value="UniProtKB-KW"/>
</dbReference>
<comment type="caution">
    <text evidence="6">The sequence shown here is derived from an EMBL/GenBank/DDBJ whole genome shotgun (WGS) entry which is preliminary data.</text>
</comment>
<evidence type="ECO:0000256" key="3">
    <source>
        <dbReference type="PROSITE-ProRule" id="PRU00469"/>
    </source>
</evidence>
<dbReference type="PANTHER" id="PTHR48428">
    <property type="entry name" value="PLANT-SPECIFIC TFIIB-RELATED PROTEIN PTF2"/>
    <property type="match status" value="1"/>
</dbReference>
<keyword evidence="1" id="KW-0805">Transcription regulation</keyword>
<evidence type="ECO:0000256" key="4">
    <source>
        <dbReference type="SAM" id="MobiDB-lite"/>
    </source>
</evidence>
<dbReference type="Proteomes" id="UP001210211">
    <property type="component" value="Unassembled WGS sequence"/>
</dbReference>
<protein>
    <recommendedName>
        <fullName evidence="5">TFIIB-type domain-containing protein</fullName>
    </recommendedName>
</protein>
<keyword evidence="7" id="KW-1185">Reference proteome</keyword>
<sequence>MSAPGCPTCDADASVTTDDDNGALICMGCGTVLEPANEFVHQATFLPDGTIDRSATGLVRDDRTYRERKIFGATDELKSIASHLGLSSSMSEEALQLARDATDGELASRDSLFFSALSAACCYLVARRHSLPVYLDEAAEVALCESCDLGHLVKRISRQLNLGPLPNYDNGAALDRFLRTSKLLSDTDRLEEIIGQAKFLLDCADKWSLSTGRHPRPLAAAVATIAAQANGVTAVSVDDFAAEMGAVVSTSRTRYKELVKALAHAAKGLVPWSSDLTGKNVAKNALLLLRLMELKSKSDPSNLFVENFVVDTGGFLMDCALPVGEEEAEYFKIDERRITNGEGDDHLENVKLSAECLTSTHQNVRERINNLKNAGAIGRGAEKRKRHCHSTFQMDFWVNKLDERRWKSHKKMTPDEILNTDMGFDMPPPSFASGLKSRERRRERIKAAKCRIDQARIGPGTSENDTVEENVRGKSAKVGRKRKGAVDGVDWEDCIIELLLLYGVNEAEIEEGQYKRLLDIHVFGL</sequence>
<organism evidence="6 7">
    <name type="scientific">Rhynchospora tenuis</name>
    <dbReference type="NCBI Taxonomy" id="198213"/>
    <lineage>
        <taxon>Eukaryota</taxon>
        <taxon>Viridiplantae</taxon>
        <taxon>Streptophyta</taxon>
        <taxon>Embryophyta</taxon>
        <taxon>Tracheophyta</taxon>
        <taxon>Spermatophyta</taxon>
        <taxon>Magnoliopsida</taxon>
        <taxon>Liliopsida</taxon>
        <taxon>Poales</taxon>
        <taxon>Cyperaceae</taxon>
        <taxon>Cyperoideae</taxon>
        <taxon>Rhynchosporeae</taxon>
        <taxon>Rhynchospora</taxon>
    </lineage>
</organism>
<feature type="region of interest" description="Disordered" evidence="4">
    <location>
        <begin position="417"/>
        <end position="438"/>
    </location>
</feature>
<dbReference type="InterPro" id="IPR036915">
    <property type="entry name" value="Cyclin-like_sf"/>
</dbReference>
<evidence type="ECO:0000256" key="1">
    <source>
        <dbReference type="ARBA" id="ARBA00023015"/>
    </source>
</evidence>
<name>A0AAD5ZH36_9POAL</name>
<dbReference type="EMBL" id="JAMRDG010000001">
    <property type="protein sequence ID" value="KAJ3697807.1"/>
    <property type="molecule type" value="Genomic_DNA"/>
</dbReference>
<gene>
    <name evidence="6" type="ORF">LUZ61_001512</name>
</gene>
<evidence type="ECO:0000259" key="5">
    <source>
        <dbReference type="PROSITE" id="PS51134"/>
    </source>
</evidence>
<dbReference type="Gene3D" id="1.10.472.10">
    <property type="entry name" value="Cyclin-like"/>
    <property type="match status" value="2"/>
</dbReference>
<proteinExistence type="predicted"/>
<dbReference type="PANTHER" id="PTHR48428:SF1">
    <property type="entry name" value="PLANT-SPECIFIC TFIIB-RELATED PROTEIN PTF2"/>
    <property type="match status" value="1"/>
</dbReference>